<dbReference type="EMBL" id="LXQA010290127">
    <property type="protein sequence ID" value="MCI41274.1"/>
    <property type="molecule type" value="Genomic_DNA"/>
</dbReference>
<dbReference type="AlphaFoldDB" id="A0A392RYW3"/>
<evidence type="ECO:0000313" key="2">
    <source>
        <dbReference type="Proteomes" id="UP000265520"/>
    </source>
</evidence>
<accession>A0A392RYW3</accession>
<keyword evidence="2" id="KW-1185">Reference proteome</keyword>
<proteinExistence type="predicted"/>
<name>A0A392RYW3_9FABA</name>
<sequence>LDLGELEDTSGYHTAPPEQITLKEVLSNTEGFAQFSQERVCVP</sequence>
<reference evidence="1 2" key="1">
    <citation type="journal article" date="2018" name="Front. Plant Sci.">
        <title>Red Clover (Trifolium pratense) and Zigzag Clover (T. medium) - A Picture of Genomic Similarities and Differences.</title>
        <authorList>
            <person name="Dluhosova J."/>
            <person name="Istvanek J."/>
            <person name="Nedelnik J."/>
            <person name="Repkova J."/>
        </authorList>
    </citation>
    <scope>NUCLEOTIDE SEQUENCE [LARGE SCALE GENOMIC DNA]</scope>
    <source>
        <strain evidence="2">cv. 10/8</strain>
        <tissue evidence="1">Leaf</tissue>
    </source>
</reference>
<dbReference type="Proteomes" id="UP000265520">
    <property type="component" value="Unassembled WGS sequence"/>
</dbReference>
<organism evidence="1 2">
    <name type="scientific">Trifolium medium</name>
    <dbReference type="NCBI Taxonomy" id="97028"/>
    <lineage>
        <taxon>Eukaryota</taxon>
        <taxon>Viridiplantae</taxon>
        <taxon>Streptophyta</taxon>
        <taxon>Embryophyta</taxon>
        <taxon>Tracheophyta</taxon>
        <taxon>Spermatophyta</taxon>
        <taxon>Magnoliopsida</taxon>
        <taxon>eudicotyledons</taxon>
        <taxon>Gunneridae</taxon>
        <taxon>Pentapetalae</taxon>
        <taxon>rosids</taxon>
        <taxon>fabids</taxon>
        <taxon>Fabales</taxon>
        <taxon>Fabaceae</taxon>
        <taxon>Papilionoideae</taxon>
        <taxon>50 kb inversion clade</taxon>
        <taxon>NPAAA clade</taxon>
        <taxon>Hologalegina</taxon>
        <taxon>IRL clade</taxon>
        <taxon>Trifolieae</taxon>
        <taxon>Trifolium</taxon>
    </lineage>
</organism>
<evidence type="ECO:0000313" key="1">
    <source>
        <dbReference type="EMBL" id="MCI41274.1"/>
    </source>
</evidence>
<protein>
    <submittedName>
        <fullName evidence="1">Double-strand-break repair protein rad21-like protein</fullName>
    </submittedName>
</protein>
<comment type="caution">
    <text evidence="1">The sequence shown here is derived from an EMBL/GenBank/DDBJ whole genome shotgun (WGS) entry which is preliminary data.</text>
</comment>
<feature type="non-terminal residue" evidence="1">
    <location>
        <position position="1"/>
    </location>
</feature>